<dbReference type="InterPro" id="IPR051612">
    <property type="entry name" value="Teichoic_Acid_Biosynth"/>
</dbReference>
<dbReference type="Pfam" id="PF04464">
    <property type="entry name" value="Glyphos_transf"/>
    <property type="match status" value="1"/>
</dbReference>
<protein>
    <submittedName>
        <fullName evidence="1">CDP-glycerol glycerophosphotransferase family protein</fullName>
    </submittedName>
</protein>
<dbReference type="EMBL" id="JAWDIP010000003">
    <property type="protein sequence ID" value="MDY0394132.1"/>
    <property type="molecule type" value="Genomic_DNA"/>
</dbReference>
<accession>A0ABU5C606</accession>
<dbReference type="InterPro" id="IPR043148">
    <property type="entry name" value="TagF_C"/>
</dbReference>
<evidence type="ECO:0000313" key="2">
    <source>
        <dbReference type="Proteomes" id="UP001281447"/>
    </source>
</evidence>
<dbReference type="Gene3D" id="3.40.50.12580">
    <property type="match status" value="1"/>
</dbReference>
<evidence type="ECO:0000313" key="1">
    <source>
        <dbReference type="EMBL" id="MDY0394132.1"/>
    </source>
</evidence>
<dbReference type="Proteomes" id="UP001281447">
    <property type="component" value="Unassembled WGS sequence"/>
</dbReference>
<keyword evidence="2" id="KW-1185">Reference proteome</keyword>
<gene>
    <name evidence="1" type="ORF">RWE15_06105</name>
</gene>
<organism evidence="1 2">
    <name type="scientific">Tigheibacillus halophilus</name>
    <dbReference type="NCBI Taxonomy" id="361280"/>
    <lineage>
        <taxon>Bacteria</taxon>
        <taxon>Bacillati</taxon>
        <taxon>Bacillota</taxon>
        <taxon>Bacilli</taxon>
        <taxon>Bacillales</taxon>
        <taxon>Bacillaceae</taxon>
        <taxon>Tigheibacillus</taxon>
    </lineage>
</organism>
<dbReference type="PANTHER" id="PTHR37316">
    <property type="entry name" value="TEICHOIC ACID GLYCEROL-PHOSPHATE PRIMASE"/>
    <property type="match status" value="1"/>
</dbReference>
<comment type="caution">
    <text evidence="1">The sequence shown here is derived from an EMBL/GenBank/DDBJ whole genome shotgun (WGS) entry which is preliminary data.</text>
</comment>
<proteinExistence type="predicted"/>
<dbReference type="PANTHER" id="PTHR37316:SF3">
    <property type="entry name" value="TEICHOIC ACID GLYCEROL-PHOSPHATE TRANSFERASE"/>
    <property type="match status" value="1"/>
</dbReference>
<dbReference type="InterPro" id="IPR007554">
    <property type="entry name" value="Glycerophosphate_synth"/>
</dbReference>
<reference evidence="1 2" key="1">
    <citation type="submission" date="2023-10" db="EMBL/GenBank/DDBJ databases">
        <title>Virgibacillus halophilus 5B73C genome.</title>
        <authorList>
            <person name="Miliotis G."/>
            <person name="Sengupta P."/>
            <person name="Hameed A."/>
            <person name="Chuvochina M."/>
            <person name="Mcdonagh F."/>
            <person name="Simpson A.C."/>
            <person name="Singh N.K."/>
            <person name="Rekha P.D."/>
            <person name="Raman K."/>
            <person name="Hugenholtz P."/>
            <person name="Venkateswaran K."/>
        </authorList>
    </citation>
    <scope>NUCLEOTIDE SEQUENCE [LARGE SCALE GENOMIC DNA]</scope>
    <source>
        <strain evidence="1 2">5B73C</strain>
    </source>
</reference>
<sequence length="87" mass="10525">MYAPTWRDDEFYGRGKYKFTLQMNLDQMKKELGDEYVIILRMHYFIASVLDITEYEQFAYDFSSYDDIAELYLVSDMLITDYSSVFF</sequence>
<name>A0ABU5C606_9BACI</name>